<organism evidence="2 3">
    <name type="scientific">Lentinus brumalis</name>
    <dbReference type="NCBI Taxonomy" id="2498619"/>
    <lineage>
        <taxon>Eukaryota</taxon>
        <taxon>Fungi</taxon>
        <taxon>Dikarya</taxon>
        <taxon>Basidiomycota</taxon>
        <taxon>Agaricomycotina</taxon>
        <taxon>Agaricomycetes</taxon>
        <taxon>Polyporales</taxon>
        <taxon>Polyporaceae</taxon>
        <taxon>Lentinus</taxon>
    </lineage>
</organism>
<keyword evidence="3" id="KW-1185">Reference proteome</keyword>
<dbReference type="OrthoDB" id="250329at2759"/>
<evidence type="ECO:0008006" key="4">
    <source>
        <dbReference type="Google" id="ProtNLM"/>
    </source>
</evidence>
<dbReference type="STRING" id="139420.A0A371DEU9"/>
<dbReference type="AlphaFoldDB" id="A0A371DEU9"/>
<gene>
    <name evidence="2" type="ORF">OH76DRAFT_1401816</name>
</gene>
<proteinExistence type="predicted"/>
<name>A0A371DEU9_9APHY</name>
<sequence length="486" mass="52135">MCSLQERLLAAEDAFLLALSDGGSALTSFDHHWESLMAEADLAIESAGADSELPGLVHATATRIATLASISTELYVSYDTINSKFMDQIDSLMSQLTLVDDVSGGVRYSVTEESATPSPRKRRRDCSPSPGMQDPSRRSSKRRCRSDARDEKPIPVARSPTPKEHKTPPPAMVAFTTATTPSSLKRKRRLSDADSCTPRGPQKRLHTGPRVQAVSDSFFIVGDSSISHPLRPSAPFIPTPCHSIHDATSSLVSISEPFFTNATLPMAQSYVDVDHLRYDIMANTEVPQEFDLGPLSFDGFDSSSLLLPELSCVDSFFGALDEFSSTTASGDDLSPVRSPAMDGYARSCSLESLPPLDSPLSDRPSSPESVSSCPVTPPSNERMILPTSLYSFGSIGEWSFDDVSTTSQLFADCVSDAVSVSKCSPDHVVSLPAGPDDAIDSGLEWSSVSINPEALLALSNPSLLSSAPLWTKMSLSSIFLDSQVPA</sequence>
<reference evidence="2 3" key="1">
    <citation type="journal article" date="2018" name="Biotechnol. Biofuels">
        <title>Integrative visual omics of the white-rot fungus Polyporus brumalis exposes the biotechnological potential of its oxidative enzymes for delignifying raw plant biomass.</title>
        <authorList>
            <person name="Miyauchi S."/>
            <person name="Rancon A."/>
            <person name="Drula E."/>
            <person name="Hage H."/>
            <person name="Chaduli D."/>
            <person name="Favel A."/>
            <person name="Grisel S."/>
            <person name="Henrissat B."/>
            <person name="Herpoel-Gimbert I."/>
            <person name="Ruiz-Duenas F.J."/>
            <person name="Chevret D."/>
            <person name="Hainaut M."/>
            <person name="Lin J."/>
            <person name="Wang M."/>
            <person name="Pangilinan J."/>
            <person name="Lipzen A."/>
            <person name="Lesage-Meessen L."/>
            <person name="Navarro D."/>
            <person name="Riley R."/>
            <person name="Grigoriev I.V."/>
            <person name="Zhou S."/>
            <person name="Raouche S."/>
            <person name="Rosso M.N."/>
        </authorList>
    </citation>
    <scope>NUCLEOTIDE SEQUENCE [LARGE SCALE GENOMIC DNA]</scope>
    <source>
        <strain evidence="2 3">BRFM 1820</strain>
    </source>
</reference>
<evidence type="ECO:0000313" key="3">
    <source>
        <dbReference type="Proteomes" id="UP000256964"/>
    </source>
</evidence>
<protein>
    <recommendedName>
        <fullName evidence="4">Mating-type protein A-alpha/beta 1 N-terminal domain-containing protein</fullName>
    </recommendedName>
</protein>
<evidence type="ECO:0000313" key="2">
    <source>
        <dbReference type="EMBL" id="RDX51050.1"/>
    </source>
</evidence>
<evidence type="ECO:0000256" key="1">
    <source>
        <dbReference type="SAM" id="MobiDB-lite"/>
    </source>
</evidence>
<feature type="compositionally biased region" description="Low complexity" evidence="1">
    <location>
        <begin position="355"/>
        <end position="374"/>
    </location>
</feature>
<feature type="region of interest" description="Disordered" evidence="1">
    <location>
        <begin position="110"/>
        <end position="208"/>
    </location>
</feature>
<accession>A0A371DEU9</accession>
<feature type="region of interest" description="Disordered" evidence="1">
    <location>
        <begin position="355"/>
        <end position="378"/>
    </location>
</feature>
<dbReference type="EMBL" id="KZ857396">
    <property type="protein sequence ID" value="RDX51050.1"/>
    <property type="molecule type" value="Genomic_DNA"/>
</dbReference>
<dbReference type="Proteomes" id="UP000256964">
    <property type="component" value="Unassembled WGS sequence"/>
</dbReference>